<dbReference type="InterPro" id="IPR038606">
    <property type="entry name" value="To_sf"/>
</dbReference>
<protein>
    <submittedName>
        <fullName evidence="1">Uncharacterized protein</fullName>
    </submittedName>
</protein>
<proteinExistence type="predicted"/>
<keyword evidence="2" id="KW-1185">Reference proteome</keyword>
<gene>
    <name evidence="1" type="ORF">PIBRA_LOCUS12486</name>
</gene>
<dbReference type="GO" id="GO:0005615">
    <property type="term" value="C:extracellular space"/>
    <property type="evidence" value="ECO:0007669"/>
    <property type="project" value="TreeGrafter"/>
</dbReference>
<dbReference type="Proteomes" id="UP001152562">
    <property type="component" value="Unassembled WGS sequence"/>
</dbReference>
<sequence>MYLRFGPVCISSITMLTTEDCRPERGRVKINVIDLSPFIRPCYAEDRACLKSSAQAAVAVVAAGLPALGVERMDPMYLEHVSASQAGLIMEFNNTQVRGLRHCRVLDLQRAGPRMTVQLQCSVVLTGYYVLSGKLLIFPIQGSGPYKITIRDIVVKVSLETVERKKGSERYWSVVSWKHTAHVLTSVGYHFQNLFNGDEALARPVTHFANKNWRDIFTEVSPPIVSAIVGRIVQQTAHLFDKVPLTQLSLE</sequence>
<dbReference type="PANTHER" id="PTHR11008">
    <property type="entry name" value="PROTEIN TAKEOUT-LIKE PROTEIN"/>
    <property type="match status" value="1"/>
</dbReference>
<dbReference type="Pfam" id="PF06585">
    <property type="entry name" value="JHBP"/>
    <property type="match status" value="1"/>
</dbReference>
<dbReference type="Gene3D" id="3.15.10.30">
    <property type="entry name" value="Haemolymph juvenile hormone binding protein"/>
    <property type="match status" value="1"/>
</dbReference>
<organism evidence="1 2">
    <name type="scientific">Pieris brassicae</name>
    <name type="common">White butterfly</name>
    <name type="synonym">Large white butterfly</name>
    <dbReference type="NCBI Taxonomy" id="7116"/>
    <lineage>
        <taxon>Eukaryota</taxon>
        <taxon>Metazoa</taxon>
        <taxon>Ecdysozoa</taxon>
        <taxon>Arthropoda</taxon>
        <taxon>Hexapoda</taxon>
        <taxon>Insecta</taxon>
        <taxon>Pterygota</taxon>
        <taxon>Neoptera</taxon>
        <taxon>Endopterygota</taxon>
        <taxon>Lepidoptera</taxon>
        <taxon>Glossata</taxon>
        <taxon>Ditrysia</taxon>
        <taxon>Papilionoidea</taxon>
        <taxon>Pieridae</taxon>
        <taxon>Pierinae</taxon>
        <taxon>Pieris</taxon>
    </lineage>
</organism>
<comment type="caution">
    <text evidence="1">The sequence shown here is derived from an EMBL/GenBank/DDBJ whole genome shotgun (WGS) entry which is preliminary data.</text>
</comment>
<dbReference type="InterPro" id="IPR010562">
    <property type="entry name" value="Haemolymph_juvenile_hormone-bd"/>
</dbReference>
<dbReference type="EMBL" id="CALOZG010000079">
    <property type="protein sequence ID" value="CAH4036726.1"/>
    <property type="molecule type" value="Genomic_DNA"/>
</dbReference>
<dbReference type="SMART" id="SM00700">
    <property type="entry name" value="JHBP"/>
    <property type="match status" value="1"/>
</dbReference>
<dbReference type="PANTHER" id="PTHR11008:SF32">
    <property type="entry name" value="CIRCADIAN CLOCK-CONTROLLED PROTEIN DAYWAKE-RELATED"/>
    <property type="match status" value="1"/>
</dbReference>
<accession>A0A9P0XIY2</accession>
<evidence type="ECO:0000313" key="2">
    <source>
        <dbReference type="Proteomes" id="UP001152562"/>
    </source>
</evidence>
<name>A0A9P0XIY2_PIEBR</name>
<dbReference type="AlphaFoldDB" id="A0A9P0XIY2"/>
<reference evidence="1" key="1">
    <citation type="submission" date="2022-05" db="EMBL/GenBank/DDBJ databases">
        <authorList>
            <person name="Okamura Y."/>
        </authorList>
    </citation>
    <scope>NUCLEOTIDE SEQUENCE</scope>
</reference>
<evidence type="ECO:0000313" key="1">
    <source>
        <dbReference type="EMBL" id="CAH4036726.1"/>
    </source>
</evidence>